<evidence type="ECO:0000313" key="3">
    <source>
        <dbReference type="Proteomes" id="UP000237966"/>
    </source>
</evidence>
<dbReference type="OrthoDB" id="5125925at2"/>
<comment type="caution">
    <text evidence="2">The sequence shown here is derived from an EMBL/GenBank/DDBJ whole genome shotgun (WGS) entry which is preliminary data.</text>
</comment>
<proteinExistence type="inferred from homology"/>
<reference evidence="2 3" key="1">
    <citation type="submission" date="2018-02" db="EMBL/GenBank/DDBJ databases">
        <title>Bacteriophage NCPPB3778 and a type I-E CRISPR drive the evolution of the US Biological Select Agent, Rathayibacter toxicus.</title>
        <authorList>
            <person name="Davis E.W.II."/>
            <person name="Tabima J.F."/>
            <person name="Weisberg A.J."/>
            <person name="Lopes L.D."/>
            <person name="Wiseman M.S."/>
            <person name="Wiseman M.S."/>
            <person name="Pupko T."/>
            <person name="Belcher M.S."/>
            <person name="Sechler A.J."/>
            <person name="Tancos M.A."/>
            <person name="Schroeder B.K."/>
            <person name="Murray T.D."/>
            <person name="Luster D.G."/>
            <person name="Schneider W.L."/>
            <person name="Rogers E."/>
            <person name="Andreote F.D."/>
            <person name="Grunwald N.J."/>
            <person name="Putnam M.L."/>
            <person name="Chang J.H."/>
        </authorList>
    </citation>
    <scope>NUCLEOTIDE SEQUENCE [LARGE SCALE GENOMIC DNA]</scope>
    <source>
        <strain evidence="2 3">FH99</strain>
    </source>
</reference>
<dbReference type="RefSeq" id="WP_051210368.1">
    <property type="nucleotide sequence ID" value="NZ_CP010848.1"/>
</dbReference>
<accession>A0A2S5YA81</accession>
<dbReference type="InterPro" id="IPR005531">
    <property type="entry name" value="Asp23"/>
</dbReference>
<comment type="similarity">
    <text evidence="1">Belongs to the asp23 family.</text>
</comment>
<dbReference type="Proteomes" id="UP000237966">
    <property type="component" value="Unassembled WGS sequence"/>
</dbReference>
<evidence type="ECO:0000256" key="1">
    <source>
        <dbReference type="ARBA" id="ARBA00005721"/>
    </source>
</evidence>
<organism evidence="2 3">
    <name type="scientific">Rathayibacter toxicus</name>
    <dbReference type="NCBI Taxonomy" id="145458"/>
    <lineage>
        <taxon>Bacteria</taxon>
        <taxon>Bacillati</taxon>
        <taxon>Actinomycetota</taxon>
        <taxon>Actinomycetes</taxon>
        <taxon>Micrococcales</taxon>
        <taxon>Microbacteriaceae</taxon>
        <taxon>Rathayibacter</taxon>
    </lineage>
</organism>
<name>A0A2S5YA81_9MICO</name>
<dbReference type="EMBL" id="PSWU01000001">
    <property type="protein sequence ID" value="PPI17214.1"/>
    <property type="molecule type" value="Genomic_DNA"/>
</dbReference>
<sequence length="132" mass="13633">MSDSFTSDTRDRSGDASAEYRVALAAAAAASGVPGVHRLGGPAARSLDQAARAVLGVSTVPGVTVVTNAGVTTIDLDVVLEYPHPVTAVTEHIREAVRALVECAAAIVNVRVTGVHGPFDPDETPQQEHHES</sequence>
<dbReference type="Pfam" id="PF03780">
    <property type="entry name" value="Asp23"/>
    <property type="match status" value="1"/>
</dbReference>
<dbReference type="AlphaFoldDB" id="A0A2S5YA81"/>
<dbReference type="KEGG" id="rtc:APU90_05340"/>
<evidence type="ECO:0000313" key="2">
    <source>
        <dbReference type="EMBL" id="PPI17214.1"/>
    </source>
</evidence>
<dbReference type="GeneID" id="93668130"/>
<protein>
    <submittedName>
        <fullName evidence="2">Asp23/Gls24 family envelope stress response protein</fullName>
    </submittedName>
</protein>
<gene>
    <name evidence="2" type="ORF">C5C51_00915</name>
</gene>